<reference evidence="13" key="2">
    <citation type="submission" date="2020-09" db="EMBL/GenBank/DDBJ databases">
        <authorList>
            <person name="Sun Q."/>
            <person name="Zhou Y."/>
        </authorList>
    </citation>
    <scope>NUCLEOTIDE SEQUENCE</scope>
    <source>
        <strain evidence="13">CGMCC 4.7679</strain>
    </source>
</reference>
<dbReference type="InterPro" id="IPR008457">
    <property type="entry name" value="Cu-R_CopD_dom"/>
</dbReference>
<evidence type="ECO:0000259" key="12">
    <source>
        <dbReference type="Pfam" id="PF05425"/>
    </source>
</evidence>
<dbReference type="GO" id="GO:0005886">
    <property type="term" value="C:plasma membrane"/>
    <property type="evidence" value="ECO:0007669"/>
    <property type="project" value="UniProtKB-SubCell"/>
</dbReference>
<dbReference type="RefSeq" id="WP_145935320.1">
    <property type="nucleotide sequence ID" value="NZ_BNAV01000001.1"/>
</dbReference>
<feature type="signal peptide" evidence="10">
    <location>
        <begin position="1"/>
        <end position="25"/>
    </location>
</feature>
<dbReference type="GO" id="GO:0042597">
    <property type="term" value="C:periplasmic space"/>
    <property type="evidence" value="ECO:0007669"/>
    <property type="project" value="InterPro"/>
</dbReference>
<evidence type="ECO:0000256" key="3">
    <source>
        <dbReference type="ARBA" id="ARBA00022692"/>
    </source>
</evidence>
<dbReference type="Pfam" id="PF05425">
    <property type="entry name" value="CopD"/>
    <property type="match status" value="1"/>
</dbReference>
<feature type="chain" id="PRO_5034032003" evidence="10">
    <location>
        <begin position="26"/>
        <end position="546"/>
    </location>
</feature>
<proteinExistence type="predicted"/>
<dbReference type="Pfam" id="PF04234">
    <property type="entry name" value="CopC"/>
    <property type="match status" value="1"/>
</dbReference>
<feature type="transmembrane region" description="Helical" evidence="9">
    <location>
        <begin position="148"/>
        <end position="168"/>
    </location>
</feature>
<feature type="transmembrane region" description="Helical" evidence="9">
    <location>
        <begin position="180"/>
        <end position="202"/>
    </location>
</feature>
<gene>
    <name evidence="13" type="ORF">GCM10017566_14810</name>
</gene>
<reference evidence="13" key="1">
    <citation type="journal article" date="2014" name="Int. J. Syst. Evol. Microbiol.">
        <title>Complete genome sequence of Corynebacterium casei LMG S-19264T (=DSM 44701T), isolated from a smear-ripened cheese.</title>
        <authorList>
            <consortium name="US DOE Joint Genome Institute (JGI-PGF)"/>
            <person name="Walter F."/>
            <person name="Albersmeier A."/>
            <person name="Kalinowski J."/>
            <person name="Ruckert C."/>
        </authorList>
    </citation>
    <scope>NUCLEOTIDE SEQUENCE</scope>
    <source>
        <strain evidence="13">CGMCC 4.7679</strain>
    </source>
</reference>
<keyword evidence="5 10" id="KW-0732">Signal</keyword>
<feature type="transmembrane region" description="Helical" evidence="9">
    <location>
        <begin position="402"/>
        <end position="420"/>
    </location>
</feature>
<dbReference type="OrthoDB" id="5242236at2"/>
<comment type="subcellular location">
    <subcellularLocation>
        <location evidence="1">Cell membrane</location>
        <topology evidence="1">Multi-pass membrane protein</topology>
    </subcellularLocation>
</comment>
<keyword evidence="2" id="KW-1003">Cell membrane</keyword>
<dbReference type="PANTHER" id="PTHR34820">
    <property type="entry name" value="INNER MEMBRANE PROTEIN YEBZ"/>
    <property type="match status" value="1"/>
</dbReference>
<feature type="domain" description="CopC" evidence="11">
    <location>
        <begin position="26"/>
        <end position="120"/>
    </location>
</feature>
<evidence type="ECO:0000256" key="6">
    <source>
        <dbReference type="ARBA" id="ARBA00022989"/>
    </source>
</evidence>
<feature type="transmembrane region" description="Helical" evidence="9">
    <location>
        <begin position="355"/>
        <end position="381"/>
    </location>
</feature>
<keyword evidence="14" id="KW-1185">Reference proteome</keyword>
<evidence type="ECO:0000256" key="9">
    <source>
        <dbReference type="SAM" id="Phobius"/>
    </source>
</evidence>
<evidence type="ECO:0000256" key="8">
    <source>
        <dbReference type="ARBA" id="ARBA00023136"/>
    </source>
</evidence>
<feature type="transmembrane region" description="Helical" evidence="9">
    <location>
        <begin position="222"/>
        <end position="245"/>
    </location>
</feature>
<dbReference type="InterPro" id="IPR032694">
    <property type="entry name" value="CopC/D"/>
</dbReference>
<comment type="caution">
    <text evidence="13">The sequence shown here is derived from an EMBL/GenBank/DDBJ whole genome shotgun (WGS) entry which is preliminary data.</text>
</comment>
<evidence type="ECO:0000313" key="14">
    <source>
        <dbReference type="Proteomes" id="UP000658656"/>
    </source>
</evidence>
<keyword evidence="6 9" id="KW-1133">Transmembrane helix</keyword>
<dbReference type="Gene3D" id="2.60.40.1220">
    <property type="match status" value="1"/>
</dbReference>
<feature type="transmembrane region" description="Helical" evidence="9">
    <location>
        <begin position="329"/>
        <end position="349"/>
    </location>
</feature>
<keyword evidence="8 9" id="KW-0472">Membrane</keyword>
<dbReference type="AlphaFoldDB" id="A0A8H9IXE4"/>
<evidence type="ECO:0000256" key="1">
    <source>
        <dbReference type="ARBA" id="ARBA00004651"/>
    </source>
</evidence>
<keyword evidence="3 9" id="KW-0812">Transmembrane</keyword>
<evidence type="ECO:0000259" key="11">
    <source>
        <dbReference type="Pfam" id="PF04234"/>
    </source>
</evidence>
<dbReference type="Pfam" id="PF05751">
    <property type="entry name" value="FixH"/>
    <property type="match status" value="1"/>
</dbReference>
<sequence>MTRAFLLAVLTGWLVLFAGPGSASAHATLDSTDPAQGAVLPAAPARVALTFSESVQVAADGVRVFAPDGTEVDTGQATRTGPGGAVGVALRAGGEGTYTVSWRVVSADSHPISGAFTFSVGHPSPSRAPSAAGQAGTTVNVLYAIFRWLAFAAFAVLIGSVAFVLACLPSAAGSRALRLLRFTGWAGSLAGALGCLILQGPYGFGLGLGHAFDGDLVEQVLASRIGGALEARVLILFVAGLHLTVLCSGPVTPRRRLLLGVGGAVLAVVLAVTWSAGDHAATGLQPQVALPADVAHLVAMGLWLGGLAALLVALPRIPGPELTAAAGRFSRIAAWSVLVLVITGSYQAWRQLGTWSAWLSTGYGRLLLVKVVLVGLLLLAAAWSRRWVRRHGGEARTLRRSVLAEAALGVVVLAVTALLVEAEPGRTATAAPPGPVHREIAYDTGGPGGKGTVDADLDPAVTGPNAIVLSIEDTTGALRDVPELHAKLTLPARGLGPLEIPLRHTGTGRYTATAVQLPAAGSWQLALTVRTSDLDETTVATDVTIR</sequence>
<keyword evidence="4" id="KW-0479">Metal-binding</keyword>
<feature type="domain" description="Copper resistance protein D" evidence="12">
    <location>
        <begin position="324"/>
        <end position="419"/>
    </location>
</feature>
<evidence type="ECO:0000256" key="5">
    <source>
        <dbReference type="ARBA" id="ARBA00022729"/>
    </source>
</evidence>
<accession>A0A8H9IXE4</accession>
<dbReference type="GO" id="GO:0005507">
    <property type="term" value="F:copper ion binding"/>
    <property type="evidence" value="ECO:0007669"/>
    <property type="project" value="InterPro"/>
</dbReference>
<keyword evidence="7" id="KW-0186">Copper</keyword>
<evidence type="ECO:0000256" key="2">
    <source>
        <dbReference type="ARBA" id="ARBA00022475"/>
    </source>
</evidence>
<evidence type="ECO:0000256" key="7">
    <source>
        <dbReference type="ARBA" id="ARBA00023008"/>
    </source>
</evidence>
<dbReference type="EMBL" id="BNAV01000001">
    <property type="protein sequence ID" value="GHF42253.1"/>
    <property type="molecule type" value="Genomic_DNA"/>
</dbReference>
<protein>
    <submittedName>
        <fullName evidence="13">Transport integral membrane protein</fullName>
    </submittedName>
</protein>
<dbReference type="InterPro" id="IPR008620">
    <property type="entry name" value="FixH"/>
</dbReference>
<dbReference type="GO" id="GO:0006825">
    <property type="term" value="P:copper ion transport"/>
    <property type="evidence" value="ECO:0007669"/>
    <property type="project" value="InterPro"/>
</dbReference>
<dbReference type="InterPro" id="IPR014756">
    <property type="entry name" value="Ig_E-set"/>
</dbReference>
<feature type="transmembrane region" description="Helical" evidence="9">
    <location>
        <begin position="257"/>
        <end position="277"/>
    </location>
</feature>
<name>A0A8H9IXE4_9PSEU</name>
<evidence type="ECO:0000256" key="4">
    <source>
        <dbReference type="ARBA" id="ARBA00022723"/>
    </source>
</evidence>
<dbReference type="Proteomes" id="UP000658656">
    <property type="component" value="Unassembled WGS sequence"/>
</dbReference>
<organism evidence="13 14">
    <name type="scientific">Amycolatopsis bartoniae</name>
    <dbReference type="NCBI Taxonomy" id="941986"/>
    <lineage>
        <taxon>Bacteria</taxon>
        <taxon>Bacillati</taxon>
        <taxon>Actinomycetota</taxon>
        <taxon>Actinomycetes</taxon>
        <taxon>Pseudonocardiales</taxon>
        <taxon>Pseudonocardiaceae</taxon>
        <taxon>Amycolatopsis</taxon>
    </lineage>
</organism>
<dbReference type="PANTHER" id="PTHR34820:SF4">
    <property type="entry name" value="INNER MEMBRANE PROTEIN YEBZ"/>
    <property type="match status" value="1"/>
</dbReference>
<evidence type="ECO:0000256" key="10">
    <source>
        <dbReference type="SAM" id="SignalP"/>
    </source>
</evidence>
<feature type="transmembrane region" description="Helical" evidence="9">
    <location>
        <begin position="297"/>
        <end position="317"/>
    </location>
</feature>
<dbReference type="SUPFAM" id="SSF81296">
    <property type="entry name" value="E set domains"/>
    <property type="match status" value="1"/>
</dbReference>
<dbReference type="InterPro" id="IPR014755">
    <property type="entry name" value="Cu-Rt/internalin_Ig-like"/>
</dbReference>
<dbReference type="InterPro" id="IPR007348">
    <property type="entry name" value="CopC_dom"/>
</dbReference>
<evidence type="ECO:0000313" key="13">
    <source>
        <dbReference type="EMBL" id="GHF42253.1"/>
    </source>
</evidence>
<dbReference type="GO" id="GO:0046688">
    <property type="term" value="P:response to copper ion"/>
    <property type="evidence" value="ECO:0007669"/>
    <property type="project" value="InterPro"/>
</dbReference>